<comment type="caution">
    <text evidence="5">The sequence shown here is derived from an EMBL/GenBank/DDBJ whole genome shotgun (WGS) entry which is preliminary data.</text>
</comment>
<dbReference type="PROSITE" id="PS00041">
    <property type="entry name" value="HTH_ARAC_FAMILY_1"/>
    <property type="match status" value="1"/>
</dbReference>
<keyword evidence="1" id="KW-0805">Transcription regulation</keyword>
<evidence type="ECO:0000256" key="1">
    <source>
        <dbReference type="ARBA" id="ARBA00023015"/>
    </source>
</evidence>
<dbReference type="SUPFAM" id="SSF46689">
    <property type="entry name" value="Homeodomain-like"/>
    <property type="match status" value="2"/>
</dbReference>
<keyword evidence="6" id="KW-1185">Reference proteome</keyword>
<dbReference type="RefSeq" id="WP_386737778.1">
    <property type="nucleotide sequence ID" value="NZ_JBHRXI010000049.1"/>
</dbReference>
<name>A0ABV7TQT5_9RHOB</name>
<dbReference type="InterPro" id="IPR018062">
    <property type="entry name" value="HTH_AraC-typ_CS"/>
</dbReference>
<sequence>MSYEDKFQTLREIYSFPDSAGVVETWLKSVRFFWATKPVPRAPLLYGSGMIVIGQGHKIGYLNGSEFRYDKDHYLVSSVPTAIECETHASRENPILGIFIDIDTSKLHQLIEKVEQHAPASVPGERDIYSGIEPVRMDREMQKVVERLLICLKSRLDCDVLGASLVEEITYRALLGGHGKALAALTEQETHHARVAQSLAHIHTHYMNSISVEDLAREANMSASSFHRAFKTVTGESPLQYLKKVRLNKARFLIVREGLRVGSAANQVGYESVSQFSREFKRYFDVAPSAAQSGAYAEMFR</sequence>
<accession>A0ABV7TQT5</accession>
<reference evidence="6" key="1">
    <citation type="journal article" date="2019" name="Int. J. Syst. Evol. Microbiol.">
        <title>The Global Catalogue of Microorganisms (GCM) 10K type strain sequencing project: providing services to taxonomists for standard genome sequencing and annotation.</title>
        <authorList>
            <consortium name="The Broad Institute Genomics Platform"/>
            <consortium name="The Broad Institute Genome Sequencing Center for Infectious Disease"/>
            <person name="Wu L."/>
            <person name="Ma J."/>
        </authorList>
    </citation>
    <scope>NUCLEOTIDE SEQUENCE [LARGE SCALE GENOMIC DNA]</scope>
    <source>
        <strain evidence="6">KCTC 42911</strain>
    </source>
</reference>
<dbReference type="InterPro" id="IPR018060">
    <property type="entry name" value="HTH_AraC"/>
</dbReference>
<evidence type="ECO:0000256" key="3">
    <source>
        <dbReference type="ARBA" id="ARBA00023163"/>
    </source>
</evidence>
<keyword evidence="3" id="KW-0804">Transcription</keyword>
<dbReference type="Gene3D" id="1.10.10.60">
    <property type="entry name" value="Homeodomain-like"/>
    <property type="match status" value="2"/>
</dbReference>
<dbReference type="InterPro" id="IPR009057">
    <property type="entry name" value="Homeodomain-like_sf"/>
</dbReference>
<dbReference type="PROSITE" id="PS01124">
    <property type="entry name" value="HTH_ARAC_FAMILY_2"/>
    <property type="match status" value="1"/>
</dbReference>
<dbReference type="InterPro" id="IPR009594">
    <property type="entry name" value="Tscrpt_reg_HTH_AraC_N"/>
</dbReference>
<evidence type="ECO:0000313" key="6">
    <source>
        <dbReference type="Proteomes" id="UP001595629"/>
    </source>
</evidence>
<gene>
    <name evidence="5" type="ORF">ACFORG_22200</name>
</gene>
<dbReference type="PANTHER" id="PTHR43436">
    <property type="entry name" value="ARAC-FAMILY TRANSCRIPTIONAL REGULATOR"/>
    <property type="match status" value="1"/>
</dbReference>
<dbReference type="Proteomes" id="UP001595629">
    <property type="component" value="Unassembled WGS sequence"/>
</dbReference>
<evidence type="ECO:0000256" key="2">
    <source>
        <dbReference type="ARBA" id="ARBA00023125"/>
    </source>
</evidence>
<dbReference type="EMBL" id="JBHRXI010000049">
    <property type="protein sequence ID" value="MFC3616465.1"/>
    <property type="molecule type" value="Genomic_DNA"/>
</dbReference>
<dbReference type="Pfam" id="PF12833">
    <property type="entry name" value="HTH_18"/>
    <property type="match status" value="1"/>
</dbReference>
<keyword evidence="2" id="KW-0238">DNA-binding</keyword>
<dbReference type="Pfam" id="PF06719">
    <property type="entry name" value="AraC_N"/>
    <property type="match status" value="1"/>
</dbReference>
<proteinExistence type="predicted"/>
<dbReference type="PANTHER" id="PTHR43436:SF2">
    <property type="entry name" value="ARAC_XYLS FAMILY TRANSCRIPTIONAL REGULATOR"/>
    <property type="match status" value="1"/>
</dbReference>
<protein>
    <submittedName>
        <fullName evidence="5">AraC family transcriptional regulator N-terminal domain-containing protein</fullName>
    </submittedName>
</protein>
<evidence type="ECO:0000313" key="5">
    <source>
        <dbReference type="EMBL" id="MFC3616465.1"/>
    </source>
</evidence>
<dbReference type="SMART" id="SM00342">
    <property type="entry name" value="HTH_ARAC"/>
    <property type="match status" value="1"/>
</dbReference>
<evidence type="ECO:0000259" key="4">
    <source>
        <dbReference type="PROSITE" id="PS01124"/>
    </source>
</evidence>
<organism evidence="5 6">
    <name type="scientific">Lutimaribacter marinistellae</name>
    <dbReference type="NCBI Taxonomy" id="1820329"/>
    <lineage>
        <taxon>Bacteria</taxon>
        <taxon>Pseudomonadati</taxon>
        <taxon>Pseudomonadota</taxon>
        <taxon>Alphaproteobacteria</taxon>
        <taxon>Rhodobacterales</taxon>
        <taxon>Roseobacteraceae</taxon>
        <taxon>Lutimaribacter</taxon>
    </lineage>
</organism>
<feature type="domain" description="HTH araC/xylS-type" evidence="4">
    <location>
        <begin position="196"/>
        <end position="294"/>
    </location>
</feature>